<accession>A0A1W6A0T2</accession>
<evidence type="ECO:0000313" key="5">
    <source>
        <dbReference type="Proteomes" id="UP000192527"/>
    </source>
</evidence>
<dbReference type="InterPro" id="IPR041698">
    <property type="entry name" value="Methyltransf_25"/>
</dbReference>
<dbReference type="Gene3D" id="3.40.50.150">
    <property type="entry name" value="Vaccinia Virus protein VP39"/>
    <property type="match status" value="1"/>
</dbReference>
<dbReference type="EMBL" id="CP020772">
    <property type="protein sequence ID" value="ARI79236.1"/>
    <property type="molecule type" value="Genomic_DNA"/>
</dbReference>
<protein>
    <submittedName>
        <fullName evidence="4">SAM-dependent methyltransferase</fullName>
    </submittedName>
</protein>
<organism evidence="4 5">
    <name type="scientific">Halobacillus mangrovi</name>
    <dbReference type="NCBI Taxonomy" id="402384"/>
    <lineage>
        <taxon>Bacteria</taxon>
        <taxon>Bacillati</taxon>
        <taxon>Bacillota</taxon>
        <taxon>Bacilli</taxon>
        <taxon>Bacillales</taxon>
        <taxon>Bacillaceae</taxon>
        <taxon>Halobacillus</taxon>
    </lineage>
</organism>
<dbReference type="GO" id="GO:0032259">
    <property type="term" value="P:methylation"/>
    <property type="evidence" value="ECO:0007669"/>
    <property type="project" value="UniProtKB-KW"/>
</dbReference>
<dbReference type="STRING" id="402384.HM131_15445"/>
<dbReference type="AlphaFoldDB" id="A0A1W6A0T2"/>
<feature type="domain" description="Methyltransferase" evidence="3">
    <location>
        <begin position="49"/>
        <end position="136"/>
    </location>
</feature>
<dbReference type="Pfam" id="PF13649">
    <property type="entry name" value="Methyltransf_25"/>
    <property type="match status" value="1"/>
</dbReference>
<keyword evidence="1 4" id="KW-0489">Methyltransferase</keyword>
<keyword evidence="2 4" id="KW-0808">Transferase</keyword>
<sequence>MEQKLKQQLAEAYNAHSLNRNESEIQDWKLYERASFLHRLTRTYKKKLLEIGAGPGKDSLFFQEAGLHVQATDLSPEMVEHCREKGLQAEVMSFDQLTFQEETFDAVWALNCLLHVPKDQLEGVLMGIKRIMKPGGLFYMGVYGGIDQEGVWDKDFHHPKRFFSFYKDEFLESILTKHFHLEAFHKVPQPSAKNGPTHFQGFILKK</sequence>
<dbReference type="PANTHER" id="PTHR43861:SF1">
    <property type="entry name" value="TRANS-ACONITATE 2-METHYLTRANSFERASE"/>
    <property type="match status" value="1"/>
</dbReference>
<dbReference type="KEGG" id="hmn:HM131_15445"/>
<evidence type="ECO:0000259" key="3">
    <source>
        <dbReference type="Pfam" id="PF13649"/>
    </source>
</evidence>
<keyword evidence="5" id="KW-1185">Reference proteome</keyword>
<dbReference type="Proteomes" id="UP000192527">
    <property type="component" value="Chromosome"/>
</dbReference>
<evidence type="ECO:0000256" key="2">
    <source>
        <dbReference type="ARBA" id="ARBA00022679"/>
    </source>
</evidence>
<dbReference type="CDD" id="cd02440">
    <property type="entry name" value="AdoMet_MTases"/>
    <property type="match status" value="1"/>
</dbReference>
<dbReference type="GO" id="GO:0008168">
    <property type="term" value="F:methyltransferase activity"/>
    <property type="evidence" value="ECO:0007669"/>
    <property type="project" value="UniProtKB-KW"/>
</dbReference>
<gene>
    <name evidence="4" type="ORF">HM131_15445</name>
</gene>
<proteinExistence type="predicted"/>
<dbReference type="InterPro" id="IPR029063">
    <property type="entry name" value="SAM-dependent_MTases_sf"/>
</dbReference>
<name>A0A1W6A0T2_9BACI</name>
<dbReference type="SUPFAM" id="SSF53335">
    <property type="entry name" value="S-adenosyl-L-methionine-dependent methyltransferases"/>
    <property type="match status" value="1"/>
</dbReference>
<reference evidence="4 5" key="1">
    <citation type="submission" date="2017-04" db="EMBL/GenBank/DDBJ databases">
        <title>The whole genome sequencing and assembly of Halobacillus mangrovi strain.</title>
        <authorList>
            <person name="Lee S.-J."/>
            <person name="Park M.-K."/>
            <person name="Kim J.-Y."/>
            <person name="Lee Y.-J."/>
            <person name="Yi H."/>
            <person name="Bahn Y.-S."/>
            <person name="Kim J.F."/>
            <person name="Lee D.-W."/>
        </authorList>
    </citation>
    <scope>NUCLEOTIDE SEQUENCE [LARGE SCALE GENOMIC DNA]</scope>
    <source>
        <strain evidence="4 5">KTB 131</strain>
    </source>
</reference>
<dbReference type="PANTHER" id="PTHR43861">
    <property type="entry name" value="TRANS-ACONITATE 2-METHYLTRANSFERASE-RELATED"/>
    <property type="match status" value="1"/>
</dbReference>
<evidence type="ECO:0000256" key="1">
    <source>
        <dbReference type="ARBA" id="ARBA00022603"/>
    </source>
</evidence>
<evidence type="ECO:0000313" key="4">
    <source>
        <dbReference type="EMBL" id="ARI79236.1"/>
    </source>
</evidence>